<sequence>MKYLSLTLDSKLTFKEHAEQTAKQTAVIKRQLRYILPNMGGAGQRKRKLLLCVVTSKLLYGAPCWAERMTIASWKKLETVSSNEDGHCGCVFTDAFKDPG</sequence>
<dbReference type="AlphaFoldDB" id="A0A6G0ZJW2"/>
<protein>
    <recommendedName>
        <fullName evidence="3">Reverse transcriptase domain-containing protein</fullName>
    </recommendedName>
</protein>
<gene>
    <name evidence="1" type="ORF">FWK35_00006815</name>
</gene>
<proteinExistence type="predicted"/>
<evidence type="ECO:0000313" key="1">
    <source>
        <dbReference type="EMBL" id="KAF0771284.1"/>
    </source>
</evidence>
<comment type="caution">
    <text evidence="1">The sequence shown here is derived from an EMBL/GenBank/DDBJ whole genome shotgun (WGS) entry which is preliminary data.</text>
</comment>
<evidence type="ECO:0008006" key="3">
    <source>
        <dbReference type="Google" id="ProtNLM"/>
    </source>
</evidence>
<dbReference type="OrthoDB" id="6612143at2759"/>
<keyword evidence="2" id="KW-1185">Reference proteome</keyword>
<dbReference type="Proteomes" id="UP000478052">
    <property type="component" value="Unassembled WGS sequence"/>
</dbReference>
<accession>A0A6G0ZJW2</accession>
<reference evidence="1 2" key="1">
    <citation type="submission" date="2019-08" db="EMBL/GenBank/DDBJ databases">
        <title>Whole genome of Aphis craccivora.</title>
        <authorList>
            <person name="Voronova N.V."/>
            <person name="Shulinski R.S."/>
            <person name="Bandarenka Y.V."/>
            <person name="Zhorov D.G."/>
            <person name="Warner D."/>
        </authorList>
    </citation>
    <scope>NUCLEOTIDE SEQUENCE [LARGE SCALE GENOMIC DNA]</scope>
    <source>
        <strain evidence="1">180601</strain>
        <tissue evidence="1">Whole Body</tissue>
    </source>
</reference>
<dbReference type="EMBL" id="VUJU01000314">
    <property type="protein sequence ID" value="KAF0771284.1"/>
    <property type="molecule type" value="Genomic_DNA"/>
</dbReference>
<name>A0A6G0ZJW2_APHCR</name>
<evidence type="ECO:0000313" key="2">
    <source>
        <dbReference type="Proteomes" id="UP000478052"/>
    </source>
</evidence>
<organism evidence="1 2">
    <name type="scientific">Aphis craccivora</name>
    <name type="common">Cowpea aphid</name>
    <dbReference type="NCBI Taxonomy" id="307492"/>
    <lineage>
        <taxon>Eukaryota</taxon>
        <taxon>Metazoa</taxon>
        <taxon>Ecdysozoa</taxon>
        <taxon>Arthropoda</taxon>
        <taxon>Hexapoda</taxon>
        <taxon>Insecta</taxon>
        <taxon>Pterygota</taxon>
        <taxon>Neoptera</taxon>
        <taxon>Paraneoptera</taxon>
        <taxon>Hemiptera</taxon>
        <taxon>Sternorrhyncha</taxon>
        <taxon>Aphidomorpha</taxon>
        <taxon>Aphidoidea</taxon>
        <taxon>Aphididae</taxon>
        <taxon>Aphidini</taxon>
        <taxon>Aphis</taxon>
        <taxon>Aphis</taxon>
    </lineage>
</organism>